<gene>
    <name evidence="1" type="ORF">QO010_002010</name>
</gene>
<dbReference type="RefSeq" id="WP_307348747.1">
    <property type="nucleotide sequence ID" value="NZ_JAUSVS010000003.1"/>
</dbReference>
<dbReference type="EMBL" id="JAUSVS010000003">
    <property type="protein sequence ID" value="MDQ0464229.1"/>
    <property type="molecule type" value="Genomic_DNA"/>
</dbReference>
<keyword evidence="2" id="KW-1185">Reference proteome</keyword>
<name>A0ABU0IQD5_9CAUL</name>
<protein>
    <recommendedName>
        <fullName evidence="3">Prolyl 4-hydroxylase alpha subunit Fe(2+) 2OG dioxygenase domain-containing protein</fullName>
    </recommendedName>
</protein>
<accession>A0ABU0IQD5</accession>
<sequence length="297" mass="32929">MSRVAFQTATVLDRADPAQVIDDPYPYIVVRGALPDDYYQALSASFPGLDGLDPGLAQANNKRLNLMSSWGPTELPSDQAPPIWKQFLADHTTPDFSRKVFDLFPKATVEGGHPGERWIRTELLGEGLAQMLQLKGPVADTDILARATVAVNTPVTAPASVRGPHVDNRWKAYVGLYYVRQPGDDSEGGDLTIYRWKKGARIDPWTMRADPSQVEEVATIKYAPNTLVLMLNTHDSLHGVTVRQPTPHVRRFVVASGWFPGVDESRLLGRRRGVVERLKGLIRPLVGKTNPEPDYQD</sequence>
<dbReference type="Proteomes" id="UP001228905">
    <property type="component" value="Unassembled WGS sequence"/>
</dbReference>
<comment type="caution">
    <text evidence="1">The sequence shown here is derived from an EMBL/GenBank/DDBJ whole genome shotgun (WGS) entry which is preliminary data.</text>
</comment>
<evidence type="ECO:0000313" key="2">
    <source>
        <dbReference type="Proteomes" id="UP001228905"/>
    </source>
</evidence>
<proteinExistence type="predicted"/>
<dbReference type="Gene3D" id="2.60.120.620">
    <property type="entry name" value="q2cbj1_9rhob like domain"/>
    <property type="match status" value="1"/>
</dbReference>
<organism evidence="1 2">
    <name type="scientific">Caulobacter ginsengisoli</name>
    <dbReference type="NCBI Taxonomy" id="400775"/>
    <lineage>
        <taxon>Bacteria</taxon>
        <taxon>Pseudomonadati</taxon>
        <taxon>Pseudomonadota</taxon>
        <taxon>Alphaproteobacteria</taxon>
        <taxon>Caulobacterales</taxon>
        <taxon>Caulobacteraceae</taxon>
        <taxon>Caulobacter</taxon>
    </lineage>
</organism>
<reference evidence="1 2" key="1">
    <citation type="submission" date="2023-07" db="EMBL/GenBank/DDBJ databases">
        <title>Genomic Encyclopedia of Type Strains, Phase IV (KMG-IV): sequencing the most valuable type-strain genomes for metagenomic binning, comparative biology and taxonomic classification.</title>
        <authorList>
            <person name="Goeker M."/>
        </authorList>
    </citation>
    <scope>NUCLEOTIDE SEQUENCE [LARGE SCALE GENOMIC DNA]</scope>
    <source>
        <strain evidence="1 2">DSM 18695</strain>
    </source>
</reference>
<evidence type="ECO:0000313" key="1">
    <source>
        <dbReference type="EMBL" id="MDQ0464229.1"/>
    </source>
</evidence>
<evidence type="ECO:0008006" key="3">
    <source>
        <dbReference type="Google" id="ProtNLM"/>
    </source>
</evidence>